<evidence type="ECO:0000256" key="2">
    <source>
        <dbReference type="ARBA" id="ARBA00009457"/>
    </source>
</evidence>
<dbReference type="STRING" id="45882.A0A0V1D9I5"/>
<reference evidence="7 8" key="1">
    <citation type="submission" date="2015-01" db="EMBL/GenBank/DDBJ databases">
        <title>Evolution of Trichinella species and genotypes.</title>
        <authorList>
            <person name="Korhonen P.K."/>
            <person name="Edoardo P."/>
            <person name="Giuseppe L.R."/>
            <person name="Gasser R.B."/>
        </authorList>
    </citation>
    <scope>NUCLEOTIDE SEQUENCE [LARGE SCALE GENOMIC DNA]</scope>
    <source>
        <strain evidence="7">ISS120</strain>
    </source>
</reference>
<evidence type="ECO:0000256" key="5">
    <source>
        <dbReference type="ARBA" id="ARBA00023136"/>
    </source>
</evidence>
<comment type="caution">
    <text evidence="7">The sequence shown here is derived from an EMBL/GenBank/DDBJ whole genome shotgun (WGS) entry which is preliminary data.</text>
</comment>
<dbReference type="GO" id="GO:0005783">
    <property type="term" value="C:endoplasmic reticulum"/>
    <property type="evidence" value="ECO:0007669"/>
    <property type="project" value="TreeGrafter"/>
</dbReference>
<dbReference type="EMBL" id="JYDI01000024">
    <property type="protein sequence ID" value="KRY58056.1"/>
    <property type="molecule type" value="Genomic_DNA"/>
</dbReference>
<dbReference type="OMA" id="AWKPLYT"/>
<accession>A0A0V1D9I5</accession>
<evidence type="ECO:0000256" key="1">
    <source>
        <dbReference type="ARBA" id="ARBA00004141"/>
    </source>
</evidence>
<evidence type="ECO:0000313" key="8">
    <source>
        <dbReference type="Proteomes" id="UP000054653"/>
    </source>
</evidence>
<feature type="transmembrane region" description="Helical" evidence="6">
    <location>
        <begin position="427"/>
        <end position="449"/>
    </location>
</feature>
<name>A0A0V1D9I5_TRIBR</name>
<evidence type="ECO:0000256" key="6">
    <source>
        <dbReference type="SAM" id="Phobius"/>
    </source>
</evidence>
<protein>
    <submittedName>
        <fullName evidence="7">Cell cycle control protein 50B</fullName>
    </submittedName>
</protein>
<dbReference type="GO" id="GO:0005794">
    <property type="term" value="C:Golgi apparatus"/>
    <property type="evidence" value="ECO:0007669"/>
    <property type="project" value="TreeGrafter"/>
</dbReference>
<dbReference type="InterPro" id="IPR005045">
    <property type="entry name" value="CDC50/LEM3_fam"/>
</dbReference>
<gene>
    <name evidence="7" type="primary">Tmem30b</name>
    <name evidence="7" type="ORF">T03_10658</name>
</gene>
<keyword evidence="5 6" id="KW-0472">Membrane</keyword>
<dbReference type="PANTHER" id="PTHR10926">
    <property type="entry name" value="CELL CYCLE CONTROL PROTEIN 50"/>
    <property type="match status" value="1"/>
</dbReference>
<dbReference type="Pfam" id="PF03381">
    <property type="entry name" value="CDC50"/>
    <property type="match status" value="1"/>
</dbReference>
<evidence type="ECO:0000313" key="7">
    <source>
        <dbReference type="EMBL" id="KRY58056.1"/>
    </source>
</evidence>
<keyword evidence="4 6" id="KW-1133">Transmembrane helix</keyword>
<dbReference type="GO" id="GO:0005886">
    <property type="term" value="C:plasma membrane"/>
    <property type="evidence" value="ECO:0007669"/>
    <property type="project" value="TreeGrafter"/>
</dbReference>
<evidence type="ECO:0000256" key="4">
    <source>
        <dbReference type="ARBA" id="ARBA00022989"/>
    </source>
</evidence>
<sequence length="466" mass="52806">MSSTVSYVILSWEDKIYKTCQDGEIHILKIKQWRANVQEEMPVQDEIKSHSRIIVLNDFVKGLSCIYGKQVKLLTLWPNYFCEAEWPPHLHCQNLLTVRKPCTKLKLSVGQSVLCRPQMARGEYQVNRPHSKFRQQKLNAWQPILTAGSVLPTFFVIGLAFIPIGVALLIASNNVQELVIDYTDCVMEEKLCKDEISDPTKIMENPPCRCLVAFELLHDFSAPVYIYYGLSGFYQNHRRYVKSRDDVQLLGNPKHVSSDCFPFQYAENEIPIAPCGAIANSMFNDTFLIKYKIVDQSDAVVPLAYDEIAWPSDLSKKFRNPDSVPLSAAFEGTSKPPYWRKPVYELSNVSSASGFQNESLIVWMRSAALPNFRKLHSRVLHVDNFANALPKGNYTVEITYNYPVASFDGRKRFIISNASWAGGKNSFLGIAYIVVGTVCIVMGCVFLFVHMKFGHSLTEMAAIRSP</sequence>
<keyword evidence="3 6" id="KW-0812">Transmembrane</keyword>
<dbReference type="OrthoDB" id="340608at2759"/>
<proteinExistence type="inferred from homology"/>
<dbReference type="PANTHER" id="PTHR10926:SF0">
    <property type="entry name" value="CDC50, ISOFORM A"/>
    <property type="match status" value="1"/>
</dbReference>
<comment type="subcellular location">
    <subcellularLocation>
        <location evidence="1">Membrane</location>
        <topology evidence="1">Multi-pass membrane protein</topology>
    </subcellularLocation>
</comment>
<comment type="similarity">
    <text evidence="2">Belongs to the CDC50/LEM3 family.</text>
</comment>
<organism evidence="7 8">
    <name type="scientific">Trichinella britovi</name>
    <name type="common">Parasitic roundworm</name>
    <dbReference type="NCBI Taxonomy" id="45882"/>
    <lineage>
        <taxon>Eukaryota</taxon>
        <taxon>Metazoa</taxon>
        <taxon>Ecdysozoa</taxon>
        <taxon>Nematoda</taxon>
        <taxon>Enoplea</taxon>
        <taxon>Dorylaimia</taxon>
        <taxon>Trichinellida</taxon>
        <taxon>Trichinellidae</taxon>
        <taxon>Trichinella</taxon>
    </lineage>
</organism>
<dbReference type="AlphaFoldDB" id="A0A0V1D9I5"/>
<evidence type="ECO:0000256" key="3">
    <source>
        <dbReference type="ARBA" id="ARBA00022692"/>
    </source>
</evidence>
<keyword evidence="8" id="KW-1185">Reference proteome</keyword>
<feature type="transmembrane region" description="Helical" evidence="6">
    <location>
        <begin position="144"/>
        <end position="170"/>
    </location>
</feature>
<dbReference type="Proteomes" id="UP000054653">
    <property type="component" value="Unassembled WGS sequence"/>
</dbReference>